<dbReference type="EMBL" id="JAWDGP010005490">
    <property type="protein sequence ID" value="KAK3756644.1"/>
    <property type="molecule type" value="Genomic_DNA"/>
</dbReference>
<organism evidence="1 2">
    <name type="scientific">Elysia crispata</name>
    <name type="common">lettuce slug</name>
    <dbReference type="NCBI Taxonomy" id="231223"/>
    <lineage>
        <taxon>Eukaryota</taxon>
        <taxon>Metazoa</taxon>
        <taxon>Spiralia</taxon>
        <taxon>Lophotrochozoa</taxon>
        <taxon>Mollusca</taxon>
        <taxon>Gastropoda</taxon>
        <taxon>Heterobranchia</taxon>
        <taxon>Euthyneura</taxon>
        <taxon>Panpulmonata</taxon>
        <taxon>Sacoglossa</taxon>
        <taxon>Placobranchoidea</taxon>
        <taxon>Plakobranchidae</taxon>
        <taxon>Elysia</taxon>
    </lineage>
</organism>
<keyword evidence="2" id="KW-1185">Reference proteome</keyword>
<sequence>MGRLSTALLIQGRNKEVYRVNSISCAVKPDGVKGCQELWLATCCVGRLRRGANSRLLPRRCGVLTWKPSRPMTSAE</sequence>
<name>A0AAE1D439_9GAST</name>
<proteinExistence type="predicted"/>
<reference evidence="1" key="1">
    <citation type="journal article" date="2023" name="G3 (Bethesda)">
        <title>A reference genome for the long-term kleptoplast-retaining sea slug Elysia crispata morphotype clarki.</title>
        <authorList>
            <person name="Eastman K.E."/>
            <person name="Pendleton A.L."/>
            <person name="Shaikh M.A."/>
            <person name="Suttiyut T."/>
            <person name="Ogas R."/>
            <person name="Tomko P."/>
            <person name="Gavelis G."/>
            <person name="Widhalm J.R."/>
            <person name="Wisecaver J.H."/>
        </authorList>
    </citation>
    <scope>NUCLEOTIDE SEQUENCE</scope>
    <source>
        <strain evidence="1">ECLA1</strain>
    </source>
</reference>
<dbReference type="AlphaFoldDB" id="A0AAE1D439"/>
<protein>
    <submittedName>
        <fullName evidence="1">Uncharacterized protein</fullName>
    </submittedName>
</protein>
<evidence type="ECO:0000313" key="2">
    <source>
        <dbReference type="Proteomes" id="UP001283361"/>
    </source>
</evidence>
<dbReference type="Proteomes" id="UP001283361">
    <property type="component" value="Unassembled WGS sequence"/>
</dbReference>
<comment type="caution">
    <text evidence="1">The sequence shown here is derived from an EMBL/GenBank/DDBJ whole genome shotgun (WGS) entry which is preliminary data.</text>
</comment>
<evidence type="ECO:0000313" key="1">
    <source>
        <dbReference type="EMBL" id="KAK3756644.1"/>
    </source>
</evidence>
<gene>
    <name evidence="1" type="ORF">RRG08_020778</name>
</gene>
<accession>A0AAE1D439</accession>